<name>A0ABV6JUG2_9PROT</name>
<dbReference type="InterPro" id="IPR005122">
    <property type="entry name" value="Uracil-DNA_glycosylase-like"/>
</dbReference>
<dbReference type="Proteomes" id="UP001589865">
    <property type="component" value="Unassembled WGS sequence"/>
</dbReference>
<organism evidence="3 4">
    <name type="scientific">Roseomonas elaeocarpi</name>
    <dbReference type="NCBI Taxonomy" id="907779"/>
    <lineage>
        <taxon>Bacteria</taxon>
        <taxon>Pseudomonadati</taxon>
        <taxon>Pseudomonadota</taxon>
        <taxon>Alphaproteobacteria</taxon>
        <taxon>Acetobacterales</taxon>
        <taxon>Roseomonadaceae</taxon>
        <taxon>Roseomonas</taxon>
    </lineage>
</organism>
<dbReference type="Gene3D" id="3.40.470.10">
    <property type="entry name" value="Uracil-DNA glycosylase-like domain"/>
    <property type="match status" value="1"/>
</dbReference>
<keyword evidence="4" id="KW-1185">Reference proteome</keyword>
<evidence type="ECO:0000259" key="2">
    <source>
        <dbReference type="Pfam" id="PF03167"/>
    </source>
</evidence>
<dbReference type="SUPFAM" id="SSF52141">
    <property type="entry name" value="Uracil-DNA glycosylase-like"/>
    <property type="match status" value="1"/>
</dbReference>
<feature type="domain" description="Uracil-DNA glycosylase-like" evidence="2">
    <location>
        <begin position="78"/>
        <end position="205"/>
    </location>
</feature>
<dbReference type="InterPro" id="IPR036895">
    <property type="entry name" value="Uracil-DNA_glycosylase-like_sf"/>
</dbReference>
<proteinExistence type="predicted"/>
<protein>
    <submittedName>
        <fullName evidence="3">Uracil-DNA glycosylase</fullName>
    </submittedName>
</protein>
<dbReference type="Pfam" id="PF03167">
    <property type="entry name" value="UDG"/>
    <property type="match status" value="1"/>
</dbReference>
<reference evidence="3 4" key="1">
    <citation type="submission" date="2024-09" db="EMBL/GenBank/DDBJ databases">
        <authorList>
            <person name="Sun Q."/>
            <person name="Mori K."/>
        </authorList>
    </citation>
    <scope>NUCLEOTIDE SEQUENCE [LARGE SCALE GENOMIC DNA]</scope>
    <source>
        <strain evidence="3 4">TBRC 5777</strain>
    </source>
</reference>
<gene>
    <name evidence="3" type="ORF">ACFFGY_14100</name>
</gene>
<dbReference type="EMBL" id="JBHLUN010000009">
    <property type="protein sequence ID" value="MFC0409384.1"/>
    <property type="molecule type" value="Genomic_DNA"/>
</dbReference>
<evidence type="ECO:0000256" key="1">
    <source>
        <dbReference type="SAM" id="MobiDB-lite"/>
    </source>
</evidence>
<accession>A0ABV6JUG2</accession>
<dbReference type="CDD" id="cd10035">
    <property type="entry name" value="UDG_like"/>
    <property type="match status" value="1"/>
</dbReference>
<comment type="caution">
    <text evidence="3">The sequence shown here is derived from an EMBL/GenBank/DDBJ whole genome shotgun (WGS) entry which is preliminary data.</text>
</comment>
<sequence length="237" mass="24702">MNAQPAAETGAGGPAATSGGTARGIATPAALANPAEVERRRLLLREPHMRALAALSRRLRRDTGMAVPDADPLDGGVAARVLILLETPGPAIGRTNFVSRDNATPTARNLRRFTVAAGLRREDTLIWNTIPFVIHAPGALNRSPKAAEVRAGVALLPPLLRLLPALRVVVLAGRVARSAAAACHEALSGVTVMEMPHPSPTIVCTSPEVPARILATLSEAAAILAREGVPAVREIKV</sequence>
<dbReference type="RefSeq" id="WP_377045130.1">
    <property type="nucleotide sequence ID" value="NZ_JBHLUN010000009.1"/>
</dbReference>
<feature type="region of interest" description="Disordered" evidence="1">
    <location>
        <begin position="1"/>
        <end position="22"/>
    </location>
</feature>
<evidence type="ECO:0000313" key="3">
    <source>
        <dbReference type="EMBL" id="MFC0409384.1"/>
    </source>
</evidence>
<evidence type="ECO:0000313" key="4">
    <source>
        <dbReference type="Proteomes" id="UP001589865"/>
    </source>
</evidence>